<proteinExistence type="predicted"/>
<protein>
    <submittedName>
        <fullName evidence="2">Uncharacterized protein</fullName>
    </submittedName>
</protein>
<reference evidence="2 3" key="1">
    <citation type="journal article" date="2017" name="Front. Microbiol.">
        <title>Phaeobacter piscinae sp. nov., a species of the Roseobacter group and potential aquaculture probiont.</title>
        <authorList>
            <person name="Sonnenschein E.C."/>
            <person name="Phippen C.B.W."/>
            <person name="Nielsen K.F."/>
            <person name="Mateiu R.V."/>
            <person name="Melchiorsen J."/>
            <person name="Gram L."/>
            <person name="Overmann J."/>
            <person name="Freese H.M."/>
        </authorList>
    </citation>
    <scope>NUCLEOTIDE SEQUENCE [LARGE SCALE GENOMIC DNA]</scope>
    <source>
        <strain evidence="2 3">P13</strain>
    </source>
</reference>
<gene>
    <name evidence="2" type="ORF">PhaeoP13_02017</name>
</gene>
<accession>A0AAN1GRZ3</accession>
<evidence type="ECO:0000313" key="3">
    <source>
        <dbReference type="Proteomes" id="UP000218606"/>
    </source>
</evidence>
<dbReference type="Proteomes" id="UP000218606">
    <property type="component" value="Chromosome"/>
</dbReference>
<feature type="region of interest" description="Disordered" evidence="1">
    <location>
        <begin position="340"/>
        <end position="373"/>
    </location>
</feature>
<sequence length="373" mass="40843">MNICPIRAIAMGNSALGAKKTRPRNSRARCINRIVSLPVARSWPLQTRLSALRDATIGTTLAMDIMLHIGAHRCATGYFQGFLAHHAERLRQDGLAIWGPEQTRNGLFHGIQPGPAPVTGRDLATRARGRLRLRIATEAAAGAQRLLISDTDLTGGAHDLLQQRQLYAGIGVRLARFDAALDGQVRDVMLNLRSPDRFWTSLLTQMVANGHPLPSAAVLGQIAAHPRSWRDVITDIACAMPNARIRVMPYETYGDRPEVQLALLAGPRLARVSLSDRLNRSDGLPTLRHRLAANVARDLPRGEGRWSPFSDIQSAALRERYADDLMWLQGGADGLAELMRDPDKHAVGSNPPPYDLTRGTSDDDQNRRLAGSG</sequence>
<organism evidence="2 3">
    <name type="scientific">Phaeobacter piscinae</name>
    <dbReference type="NCBI Taxonomy" id="1580596"/>
    <lineage>
        <taxon>Bacteria</taxon>
        <taxon>Pseudomonadati</taxon>
        <taxon>Pseudomonadota</taxon>
        <taxon>Alphaproteobacteria</taxon>
        <taxon>Rhodobacterales</taxon>
        <taxon>Roseobacteraceae</taxon>
        <taxon>Phaeobacter</taxon>
    </lineage>
</organism>
<evidence type="ECO:0000313" key="2">
    <source>
        <dbReference type="EMBL" id="ATG43946.1"/>
    </source>
</evidence>
<evidence type="ECO:0000256" key="1">
    <source>
        <dbReference type="SAM" id="MobiDB-lite"/>
    </source>
</evidence>
<dbReference type="EMBL" id="CP010767">
    <property type="protein sequence ID" value="ATG43946.1"/>
    <property type="molecule type" value="Genomic_DNA"/>
</dbReference>
<dbReference type="AlphaFoldDB" id="A0AAN1GRZ3"/>
<name>A0AAN1GRZ3_9RHOB</name>